<keyword evidence="2" id="KW-1185">Reference proteome</keyword>
<evidence type="ECO:0000313" key="2">
    <source>
        <dbReference type="Proteomes" id="UP001179952"/>
    </source>
</evidence>
<dbReference type="Proteomes" id="UP001179952">
    <property type="component" value="Unassembled WGS sequence"/>
</dbReference>
<organism evidence="1 2">
    <name type="scientific">Acorus gramineus</name>
    <name type="common">Dwarf sweet flag</name>
    <dbReference type="NCBI Taxonomy" id="55184"/>
    <lineage>
        <taxon>Eukaryota</taxon>
        <taxon>Viridiplantae</taxon>
        <taxon>Streptophyta</taxon>
        <taxon>Embryophyta</taxon>
        <taxon>Tracheophyta</taxon>
        <taxon>Spermatophyta</taxon>
        <taxon>Magnoliopsida</taxon>
        <taxon>Liliopsida</taxon>
        <taxon>Acoraceae</taxon>
        <taxon>Acorus</taxon>
    </lineage>
</organism>
<comment type="caution">
    <text evidence="1">The sequence shown here is derived from an EMBL/GenBank/DDBJ whole genome shotgun (WGS) entry which is preliminary data.</text>
</comment>
<proteinExistence type="predicted"/>
<dbReference type="AlphaFoldDB" id="A0AAV9BCA7"/>
<protein>
    <submittedName>
        <fullName evidence="1">Uncharacterized protein</fullName>
    </submittedName>
</protein>
<reference evidence="1" key="1">
    <citation type="journal article" date="2023" name="Nat. Commun.">
        <title>Diploid and tetraploid genomes of Acorus and the evolution of monocots.</title>
        <authorList>
            <person name="Ma L."/>
            <person name="Liu K.W."/>
            <person name="Li Z."/>
            <person name="Hsiao Y.Y."/>
            <person name="Qi Y."/>
            <person name="Fu T."/>
            <person name="Tang G.D."/>
            <person name="Zhang D."/>
            <person name="Sun W.H."/>
            <person name="Liu D.K."/>
            <person name="Li Y."/>
            <person name="Chen G.Z."/>
            <person name="Liu X.D."/>
            <person name="Liao X.Y."/>
            <person name="Jiang Y.T."/>
            <person name="Yu X."/>
            <person name="Hao Y."/>
            <person name="Huang J."/>
            <person name="Zhao X.W."/>
            <person name="Ke S."/>
            <person name="Chen Y.Y."/>
            <person name="Wu W.L."/>
            <person name="Hsu J.L."/>
            <person name="Lin Y.F."/>
            <person name="Huang M.D."/>
            <person name="Li C.Y."/>
            <person name="Huang L."/>
            <person name="Wang Z.W."/>
            <person name="Zhao X."/>
            <person name="Zhong W.Y."/>
            <person name="Peng D.H."/>
            <person name="Ahmad S."/>
            <person name="Lan S."/>
            <person name="Zhang J.S."/>
            <person name="Tsai W.C."/>
            <person name="Van de Peer Y."/>
            <person name="Liu Z.J."/>
        </authorList>
    </citation>
    <scope>NUCLEOTIDE SEQUENCE</scope>
    <source>
        <strain evidence="1">SCP</strain>
    </source>
</reference>
<dbReference type="EMBL" id="JAUJYN010000004">
    <property type="protein sequence ID" value="KAK1274036.1"/>
    <property type="molecule type" value="Genomic_DNA"/>
</dbReference>
<sequence length="56" mass="6492">MVSAWREEFGGGFGRQALGGTQVKGVKLARRENWLIREEERERERERDECGGLRSI</sequence>
<name>A0AAV9BCA7_ACOGR</name>
<evidence type="ECO:0000313" key="1">
    <source>
        <dbReference type="EMBL" id="KAK1274036.1"/>
    </source>
</evidence>
<gene>
    <name evidence="1" type="ORF">QJS04_geneDACA016545</name>
</gene>
<accession>A0AAV9BCA7</accession>
<reference evidence="1" key="2">
    <citation type="submission" date="2023-06" db="EMBL/GenBank/DDBJ databases">
        <authorList>
            <person name="Ma L."/>
            <person name="Liu K.-W."/>
            <person name="Li Z."/>
            <person name="Hsiao Y.-Y."/>
            <person name="Qi Y."/>
            <person name="Fu T."/>
            <person name="Tang G."/>
            <person name="Zhang D."/>
            <person name="Sun W.-H."/>
            <person name="Liu D.-K."/>
            <person name="Li Y."/>
            <person name="Chen G.-Z."/>
            <person name="Liu X.-D."/>
            <person name="Liao X.-Y."/>
            <person name="Jiang Y.-T."/>
            <person name="Yu X."/>
            <person name="Hao Y."/>
            <person name="Huang J."/>
            <person name="Zhao X.-W."/>
            <person name="Ke S."/>
            <person name="Chen Y.-Y."/>
            <person name="Wu W.-L."/>
            <person name="Hsu J.-L."/>
            <person name="Lin Y.-F."/>
            <person name="Huang M.-D."/>
            <person name="Li C.-Y."/>
            <person name="Huang L."/>
            <person name="Wang Z.-W."/>
            <person name="Zhao X."/>
            <person name="Zhong W.-Y."/>
            <person name="Peng D.-H."/>
            <person name="Ahmad S."/>
            <person name="Lan S."/>
            <person name="Zhang J.-S."/>
            <person name="Tsai W.-C."/>
            <person name="Van De Peer Y."/>
            <person name="Liu Z.-J."/>
        </authorList>
    </citation>
    <scope>NUCLEOTIDE SEQUENCE</scope>
    <source>
        <strain evidence="1">SCP</strain>
        <tissue evidence="1">Leaves</tissue>
    </source>
</reference>